<dbReference type="Proteomes" id="UP000693972">
    <property type="component" value="Unassembled WGS sequence"/>
</dbReference>
<evidence type="ECO:0000313" key="2">
    <source>
        <dbReference type="EMBL" id="MBY4892158.1"/>
    </source>
</evidence>
<evidence type="ECO:0008006" key="5">
    <source>
        <dbReference type="Google" id="ProtNLM"/>
    </source>
</evidence>
<evidence type="ECO:0000313" key="4">
    <source>
        <dbReference type="Proteomes" id="UP000693972"/>
    </source>
</evidence>
<feature type="chain" id="PRO_5037754526" description="DUF2059 domain-containing protein" evidence="1">
    <location>
        <begin position="26"/>
        <end position="292"/>
    </location>
</feature>
<dbReference type="AlphaFoldDB" id="A0A975TX85"/>
<dbReference type="RefSeq" id="WP_257891977.1">
    <property type="nucleotide sequence ID" value="NZ_JAIMBW010000001.1"/>
</dbReference>
<proteinExistence type="predicted"/>
<organism evidence="3">
    <name type="scientific">Gymnodinialimonas phycosphaerae</name>
    <dbReference type="NCBI Taxonomy" id="2841589"/>
    <lineage>
        <taxon>Bacteria</taxon>
        <taxon>Pseudomonadati</taxon>
        <taxon>Pseudomonadota</taxon>
        <taxon>Alphaproteobacteria</taxon>
        <taxon>Rhodobacterales</taxon>
        <taxon>Paracoccaceae</taxon>
        <taxon>Gymnodinialimonas</taxon>
    </lineage>
</organism>
<keyword evidence="4" id="KW-1185">Reference proteome</keyword>
<sequence>MIRIACLSVSLALGALASLPDTARAQEAQVAPPTALAQEAPALYRMLDGLGMYEIIALMGTENTRGGADLEEQLFPGAGGAAWRATVAGLHATPRMVGLFEDAFDRDAVSPDQIAIVQAFIDSEAGQRVIGGELAARRMFLDEAAVDAATEDLMAAIAADSPRLDTLQRLNSVSGLVDRNVSGALNLRIAFYRGLIDGGAFDNDVPESMMLAEVWAQEPEVRHLTVEWLFSFQLAAYAEVTDADLETYVALADAPAGRAVNAALFNAFDEMLASLSYDLGVAAAGFIVGEDT</sequence>
<dbReference type="EMBL" id="JAIMBW010000001">
    <property type="protein sequence ID" value="MBY4892158.1"/>
    <property type="molecule type" value="Genomic_DNA"/>
</dbReference>
<keyword evidence="1" id="KW-0732">Signal</keyword>
<evidence type="ECO:0000256" key="1">
    <source>
        <dbReference type="SAM" id="SignalP"/>
    </source>
</evidence>
<accession>A0A975TX85</accession>
<feature type="signal peptide" evidence="1">
    <location>
        <begin position="1"/>
        <end position="25"/>
    </location>
</feature>
<evidence type="ECO:0000313" key="3">
    <source>
        <dbReference type="EMBL" id="QXL88916.1"/>
    </source>
</evidence>
<reference evidence="3 4" key="1">
    <citation type="submission" date="2021-07" db="EMBL/GenBank/DDBJ databases">
        <title>Karlodiniumbacter phycospheric gen. nov., sp. nov., a phycosphere bacterium isolated from karlodinium veneficum.</title>
        <authorList>
            <person name="Peng Y."/>
            <person name="Jiang L."/>
            <person name="Lee J."/>
        </authorList>
    </citation>
    <scope>NUCLEOTIDE SEQUENCE</scope>
    <source>
        <strain evidence="3 4">N5</strain>
    </source>
</reference>
<dbReference type="EMBL" id="CP078073">
    <property type="protein sequence ID" value="QXL88916.1"/>
    <property type="molecule type" value="Genomic_DNA"/>
</dbReference>
<protein>
    <recommendedName>
        <fullName evidence="5">DUF2059 domain-containing protein</fullName>
    </recommendedName>
</protein>
<gene>
    <name evidence="2" type="ORF">KUL25_05210</name>
    <name evidence="3" type="ORF">KUL25_05215</name>
</gene>
<name>A0A975TX85_9RHOB</name>